<comment type="caution">
    <text evidence="2">The sequence shown here is derived from an EMBL/GenBank/DDBJ whole genome shotgun (WGS) entry which is preliminary data.</text>
</comment>
<organism evidence="2 4">
    <name type="scientific">Enterococcus haemoperoxidus ATCC BAA-382</name>
    <dbReference type="NCBI Taxonomy" id="1158608"/>
    <lineage>
        <taxon>Bacteria</taxon>
        <taxon>Bacillati</taxon>
        <taxon>Bacillota</taxon>
        <taxon>Bacilli</taxon>
        <taxon>Lactobacillales</taxon>
        <taxon>Enterococcaceae</taxon>
        <taxon>Enterococcus</taxon>
    </lineage>
</organism>
<feature type="transmembrane region" description="Helical" evidence="1">
    <location>
        <begin position="66"/>
        <end position="89"/>
    </location>
</feature>
<evidence type="ECO:0000256" key="1">
    <source>
        <dbReference type="SAM" id="Phobius"/>
    </source>
</evidence>
<feature type="transmembrane region" description="Helical" evidence="1">
    <location>
        <begin position="122"/>
        <end position="142"/>
    </location>
</feature>
<sequence>MSNTNTIKNIFLRRFFLIEGILVAGWIIYLINFYLFYKEAYFYIDKRLSFFLQLLSLLNDNWTESIIYLVFGFLLMVWTMFSTYLFYLVNKKEQQHIVSVLLFLSLNILFFLSLLFNIVGLIYFVLMILALSLVYIIFVLAMNDFRKIDFYYEEGETIDTLGPFETEDKAKKEATSFIAQWQGKESVRLSGEIYLDTNNKYYTDIYIETIKKDCSIYFNKEKVNVK</sequence>
<evidence type="ECO:0000313" key="4">
    <source>
        <dbReference type="Proteomes" id="UP000013858"/>
    </source>
</evidence>
<dbReference type="OrthoDB" id="2185494at2"/>
<gene>
    <name evidence="3" type="ORF">I583_02789</name>
    <name evidence="2" type="ORF">UAW_01823</name>
</gene>
<keyword evidence="1" id="KW-0812">Transmembrane</keyword>
<dbReference type="EMBL" id="ASVY01000003">
    <property type="protein sequence ID" value="EOT60154.1"/>
    <property type="molecule type" value="Genomic_DNA"/>
</dbReference>
<feature type="transmembrane region" description="Helical" evidence="1">
    <location>
        <begin position="15"/>
        <end position="37"/>
    </location>
</feature>
<evidence type="ECO:0000313" key="5">
    <source>
        <dbReference type="Proteomes" id="UP000014197"/>
    </source>
</evidence>
<dbReference type="Proteomes" id="UP000014197">
    <property type="component" value="Unassembled WGS sequence"/>
</dbReference>
<feature type="transmembrane region" description="Helical" evidence="1">
    <location>
        <begin position="96"/>
        <end position="116"/>
    </location>
</feature>
<dbReference type="STRING" id="155618.RV06_GL001629"/>
<dbReference type="AlphaFoldDB" id="R2QN64"/>
<keyword evidence="5" id="KW-1185">Reference proteome</keyword>
<keyword evidence="1" id="KW-1133">Transmembrane helix</keyword>
<accession>R2QN64</accession>
<reference evidence="3 5" key="2">
    <citation type="submission" date="2013-03" db="EMBL/GenBank/DDBJ databases">
        <title>The Genome Sequence of Enterococcus haemoperoxidus BAA-382 (PacBio/Illumina hybrid assembly).</title>
        <authorList>
            <consortium name="The Broad Institute Genomics Platform"/>
            <consortium name="The Broad Institute Genome Sequencing Center for Infectious Disease"/>
            <person name="Earl A."/>
            <person name="Russ C."/>
            <person name="Gilmore M."/>
            <person name="Surin D."/>
            <person name="Walker B."/>
            <person name="Young S."/>
            <person name="Zeng Q."/>
            <person name="Gargeya S."/>
            <person name="Fitzgerald M."/>
            <person name="Haas B."/>
            <person name="Abouelleil A."/>
            <person name="Allen A.W."/>
            <person name="Alvarado L."/>
            <person name="Arachchi H.M."/>
            <person name="Berlin A.M."/>
            <person name="Chapman S.B."/>
            <person name="Gainer-Dewar J."/>
            <person name="Goldberg J."/>
            <person name="Griggs A."/>
            <person name="Gujja S."/>
            <person name="Hansen M."/>
            <person name="Howarth C."/>
            <person name="Imamovic A."/>
            <person name="Ireland A."/>
            <person name="Larimer J."/>
            <person name="McCowan C."/>
            <person name="Murphy C."/>
            <person name="Pearson M."/>
            <person name="Poon T.W."/>
            <person name="Priest M."/>
            <person name="Roberts A."/>
            <person name="Saif S."/>
            <person name="Shea T."/>
            <person name="Sisk P."/>
            <person name="Sykes S."/>
            <person name="Wortman J."/>
            <person name="Nusbaum C."/>
            <person name="Birren B."/>
        </authorList>
    </citation>
    <scope>NUCLEOTIDE SEQUENCE [LARGE SCALE GENOMIC DNA]</scope>
    <source>
        <strain evidence="3 5">ATCC BAA-382</strain>
    </source>
</reference>
<keyword evidence="1" id="KW-0472">Membrane</keyword>
<evidence type="ECO:0000313" key="2">
    <source>
        <dbReference type="EMBL" id="EOH96658.1"/>
    </source>
</evidence>
<dbReference type="EMBL" id="AJAR01000016">
    <property type="protein sequence ID" value="EOH96658.1"/>
    <property type="molecule type" value="Genomic_DNA"/>
</dbReference>
<reference evidence="2 4" key="1">
    <citation type="submission" date="2013-02" db="EMBL/GenBank/DDBJ databases">
        <title>The Genome Sequence of Enterococcus haemoperoxidus BAA-382.</title>
        <authorList>
            <consortium name="The Broad Institute Genome Sequencing Platform"/>
            <consortium name="The Broad Institute Genome Sequencing Center for Infectious Disease"/>
            <person name="Earl A.M."/>
            <person name="Gilmore M.S."/>
            <person name="Lebreton F."/>
            <person name="Walker B."/>
            <person name="Young S.K."/>
            <person name="Zeng Q."/>
            <person name="Gargeya S."/>
            <person name="Fitzgerald M."/>
            <person name="Haas B."/>
            <person name="Abouelleil A."/>
            <person name="Alvarado L."/>
            <person name="Arachchi H.M."/>
            <person name="Berlin A.M."/>
            <person name="Chapman S.B."/>
            <person name="Dewar J."/>
            <person name="Goldberg J."/>
            <person name="Griggs A."/>
            <person name="Gujja S."/>
            <person name="Hansen M."/>
            <person name="Howarth C."/>
            <person name="Imamovic A."/>
            <person name="Larimer J."/>
            <person name="McCowan C."/>
            <person name="Murphy C."/>
            <person name="Neiman D."/>
            <person name="Pearson M."/>
            <person name="Priest M."/>
            <person name="Roberts A."/>
            <person name="Saif S."/>
            <person name="Shea T."/>
            <person name="Sisk P."/>
            <person name="Sykes S."/>
            <person name="Wortman J."/>
            <person name="Nusbaum C."/>
            <person name="Birren B."/>
        </authorList>
    </citation>
    <scope>NUCLEOTIDE SEQUENCE [LARGE SCALE GENOMIC DNA]</scope>
    <source>
        <strain evidence="2 4">ATCC BAA-382</strain>
    </source>
</reference>
<protein>
    <submittedName>
        <fullName evidence="2">Uncharacterized protein</fullName>
    </submittedName>
</protein>
<name>R2QN64_9ENTE</name>
<proteinExistence type="predicted"/>
<dbReference type="Proteomes" id="UP000013858">
    <property type="component" value="Unassembled WGS sequence"/>
</dbReference>
<evidence type="ECO:0000313" key="3">
    <source>
        <dbReference type="EMBL" id="EOT60154.1"/>
    </source>
</evidence>
<dbReference type="PATRIC" id="fig|1158608.3.peg.1801"/>